<feature type="non-terminal residue" evidence="3">
    <location>
        <position position="1"/>
    </location>
</feature>
<dbReference type="OrthoDB" id="63267at2759"/>
<evidence type="ECO:0000259" key="2">
    <source>
        <dbReference type="Pfam" id="PF00433"/>
    </source>
</evidence>
<dbReference type="Proteomes" id="UP000243876">
    <property type="component" value="Unassembled WGS sequence"/>
</dbReference>
<feature type="domain" description="Protein kinase C-terminal" evidence="2">
    <location>
        <begin position="278"/>
        <end position="309"/>
    </location>
</feature>
<evidence type="ECO:0000313" key="4">
    <source>
        <dbReference type="Proteomes" id="UP000243876"/>
    </source>
</evidence>
<dbReference type="GO" id="GO:0004674">
    <property type="term" value="F:protein serine/threonine kinase activity"/>
    <property type="evidence" value="ECO:0007669"/>
    <property type="project" value="InterPro"/>
</dbReference>
<gene>
    <name evidence="3" type="primary">SPOSA6832_01609</name>
</gene>
<protein>
    <submittedName>
        <fullName evidence="3">SPOSA6832_01609-mRNA-1:cds</fullName>
    </submittedName>
</protein>
<dbReference type="AlphaFoldDB" id="A0A0D6EJ68"/>
<organism evidence="3 4">
    <name type="scientific">Sporidiobolus salmonicolor</name>
    <name type="common">Yeast-like fungus</name>
    <name type="synonym">Sporobolomyces salmonicolor</name>
    <dbReference type="NCBI Taxonomy" id="5005"/>
    <lineage>
        <taxon>Eukaryota</taxon>
        <taxon>Fungi</taxon>
        <taxon>Dikarya</taxon>
        <taxon>Basidiomycota</taxon>
        <taxon>Pucciniomycotina</taxon>
        <taxon>Microbotryomycetes</taxon>
        <taxon>Sporidiobolales</taxon>
        <taxon>Sporidiobolaceae</taxon>
        <taxon>Sporobolomyces</taxon>
    </lineage>
</organism>
<evidence type="ECO:0000313" key="3">
    <source>
        <dbReference type="EMBL" id="CEQ40029.1"/>
    </source>
</evidence>
<sequence length="321" mass="34556">MPGNVEGGLLSIRLIEARGLPAASGHSTASPNDVTSGSQGAEAGEGGAVRSKSESAGALARRENAALPYVVLTFDVNEVLVDAIGGTCTSPSYMFLTTFDISRPAPLVLSAYLRTASDPTSGGTTHRRAQSISTNDLFLASVVAEVRQDFVPLRVTDRWYPYVTPFPSSSVFIVPSRPFLLPIDKPLRPLRASNGAGEFRIQVAFRPAKVRRRRALACAWPSRRFSPGYNPADTPSTSDVQPEPLTIDSFELLKVIGRGSFGKATRRWICDRCITEVDAEFLEEPALDSFVEDSQLSESAQALFEGFSYAAPVGPLGESVR</sequence>
<dbReference type="Pfam" id="PF00433">
    <property type="entry name" value="Pkinase_C"/>
    <property type="match status" value="1"/>
</dbReference>
<feature type="region of interest" description="Disordered" evidence="1">
    <location>
        <begin position="22"/>
        <end position="50"/>
    </location>
</feature>
<dbReference type="EMBL" id="CENE01000005">
    <property type="protein sequence ID" value="CEQ40029.1"/>
    <property type="molecule type" value="Genomic_DNA"/>
</dbReference>
<proteinExistence type="predicted"/>
<evidence type="ECO:0000256" key="1">
    <source>
        <dbReference type="SAM" id="MobiDB-lite"/>
    </source>
</evidence>
<reference evidence="4" key="1">
    <citation type="submission" date="2015-02" db="EMBL/GenBank/DDBJ databases">
        <authorList>
            <person name="Gon?alves P."/>
        </authorList>
    </citation>
    <scope>NUCLEOTIDE SEQUENCE [LARGE SCALE GENOMIC DNA]</scope>
</reference>
<feature type="compositionally biased region" description="Polar residues" evidence="1">
    <location>
        <begin position="25"/>
        <end position="39"/>
    </location>
</feature>
<name>A0A0D6EJ68_SPOSA</name>
<dbReference type="InterPro" id="IPR017892">
    <property type="entry name" value="Pkinase_C"/>
</dbReference>
<dbReference type="CDD" id="cd11651">
    <property type="entry name" value="YPK1_N_like"/>
    <property type="match status" value="1"/>
</dbReference>
<dbReference type="GO" id="GO:0005524">
    <property type="term" value="F:ATP binding"/>
    <property type="evidence" value="ECO:0007669"/>
    <property type="project" value="InterPro"/>
</dbReference>
<keyword evidence="4" id="KW-1185">Reference proteome</keyword>
<accession>A0A0D6EJ68</accession>